<feature type="signal peptide" evidence="7">
    <location>
        <begin position="1"/>
        <end position="22"/>
    </location>
</feature>
<keyword evidence="4" id="KW-0574">Periplasm</keyword>
<dbReference type="Pfam" id="PF13098">
    <property type="entry name" value="Thioredoxin_2"/>
    <property type="match status" value="1"/>
</dbReference>
<evidence type="ECO:0000313" key="9">
    <source>
        <dbReference type="EMBL" id="SFM66096.1"/>
    </source>
</evidence>
<organism evidence="9 10">
    <name type="scientific">Thermodesulforhabdus norvegica</name>
    <dbReference type="NCBI Taxonomy" id="39841"/>
    <lineage>
        <taxon>Bacteria</taxon>
        <taxon>Pseudomonadati</taxon>
        <taxon>Thermodesulfobacteriota</taxon>
        <taxon>Syntrophobacteria</taxon>
        <taxon>Syntrophobacterales</taxon>
        <taxon>Thermodesulforhabdaceae</taxon>
        <taxon>Thermodesulforhabdus</taxon>
    </lineage>
</organism>
<dbReference type="SUPFAM" id="SSF52833">
    <property type="entry name" value="Thioredoxin-like"/>
    <property type="match status" value="1"/>
</dbReference>
<keyword evidence="5" id="KW-1015">Disulfide bond</keyword>
<dbReference type="RefSeq" id="WP_093394038.1">
    <property type="nucleotide sequence ID" value="NZ_FOUU01000002.1"/>
</dbReference>
<dbReference type="STRING" id="39841.SAMN05660836_01076"/>
<dbReference type="Gene3D" id="3.40.30.10">
    <property type="entry name" value="Glutaredoxin"/>
    <property type="match status" value="1"/>
</dbReference>
<dbReference type="EMBL" id="FOUU01000002">
    <property type="protein sequence ID" value="SFM66096.1"/>
    <property type="molecule type" value="Genomic_DNA"/>
</dbReference>
<dbReference type="OrthoDB" id="9800545at2"/>
<feature type="domain" description="Thioredoxin" evidence="8">
    <location>
        <begin position="90"/>
        <end position="251"/>
    </location>
</feature>
<accession>A0A1I4SNQ6</accession>
<reference evidence="9 10" key="1">
    <citation type="submission" date="2016-10" db="EMBL/GenBank/DDBJ databases">
        <authorList>
            <person name="de Groot N.N."/>
        </authorList>
    </citation>
    <scope>NUCLEOTIDE SEQUENCE [LARGE SCALE GENOMIC DNA]</scope>
    <source>
        <strain evidence="9 10">DSM 9990</strain>
    </source>
</reference>
<evidence type="ECO:0000259" key="8">
    <source>
        <dbReference type="PROSITE" id="PS51352"/>
    </source>
</evidence>
<dbReference type="SUPFAM" id="SSF54423">
    <property type="entry name" value="DsbC/DsbG N-terminal domain-like"/>
    <property type="match status" value="1"/>
</dbReference>
<dbReference type="InterPro" id="IPR033954">
    <property type="entry name" value="DiS-bond_Isoase_DsbC/G"/>
</dbReference>
<dbReference type="PANTHER" id="PTHR35272:SF3">
    <property type="entry name" value="THIOL:DISULFIDE INTERCHANGE PROTEIN DSBC"/>
    <property type="match status" value="1"/>
</dbReference>
<dbReference type="AlphaFoldDB" id="A0A1I4SNQ6"/>
<evidence type="ECO:0000256" key="7">
    <source>
        <dbReference type="SAM" id="SignalP"/>
    </source>
</evidence>
<proteinExistence type="inferred from homology"/>
<keyword evidence="3 7" id="KW-0732">Signal</keyword>
<dbReference type="PANTHER" id="PTHR35272">
    <property type="entry name" value="THIOL:DISULFIDE INTERCHANGE PROTEIN DSBC-RELATED"/>
    <property type="match status" value="1"/>
</dbReference>
<evidence type="ECO:0000256" key="2">
    <source>
        <dbReference type="ARBA" id="ARBA00009813"/>
    </source>
</evidence>
<evidence type="ECO:0000256" key="1">
    <source>
        <dbReference type="ARBA" id="ARBA00004418"/>
    </source>
</evidence>
<dbReference type="PROSITE" id="PS51352">
    <property type="entry name" value="THIOREDOXIN_2"/>
    <property type="match status" value="1"/>
</dbReference>
<keyword evidence="6" id="KW-0676">Redox-active center</keyword>
<dbReference type="InterPro" id="IPR018950">
    <property type="entry name" value="DiS-bond_isomerase_DsbC/G_N"/>
</dbReference>
<evidence type="ECO:0000313" key="10">
    <source>
        <dbReference type="Proteomes" id="UP000199611"/>
    </source>
</evidence>
<dbReference type="GO" id="GO:0042597">
    <property type="term" value="C:periplasmic space"/>
    <property type="evidence" value="ECO:0007669"/>
    <property type="project" value="UniProtKB-SubCell"/>
</dbReference>
<feature type="chain" id="PRO_5039911692" evidence="7">
    <location>
        <begin position="23"/>
        <end position="251"/>
    </location>
</feature>
<sequence length="251" mass="27446">MNLKRAFAFGTFAVMITLVVMAGAAGECPNAQVVHDGILKVFGRDFEVKDVIPSPISGICEAHVMVGGRYNILYVDSTGTYFFAGNLIEIATKKNLTQETLQSLNKLTAEDVKKLKELVAFTIGKKGPELFFVTDPQCPYCKKGLPIIKKLASEGKLQAHVLLFPLSFHKGAKEQSISIVCDKKGLEGLEAQYESENQCDKGKKLVEETVAFLQSKGVRGTPSYIFPNGNLHVGLIGSEDELLKMVQEESN</sequence>
<evidence type="ECO:0000256" key="5">
    <source>
        <dbReference type="ARBA" id="ARBA00023157"/>
    </source>
</evidence>
<dbReference type="InterPro" id="IPR036249">
    <property type="entry name" value="Thioredoxin-like_sf"/>
</dbReference>
<gene>
    <name evidence="9" type="ORF">SAMN05660836_01076</name>
</gene>
<name>A0A1I4SNQ6_9BACT</name>
<dbReference type="Proteomes" id="UP000199611">
    <property type="component" value="Unassembled WGS sequence"/>
</dbReference>
<comment type="similarity">
    <text evidence="2">Belongs to the thioredoxin family. DsbC subfamily.</text>
</comment>
<dbReference type="Gene3D" id="3.10.450.70">
    <property type="entry name" value="Disulphide bond isomerase, DsbC/G, N-terminal"/>
    <property type="match status" value="1"/>
</dbReference>
<protein>
    <submittedName>
        <fullName evidence="9">Thiol:disulfide interchange protein DsbC</fullName>
    </submittedName>
</protein>
<dbReference type="InterPro" id="IPR013766">
    <property type="entry name" value="Thioredoxin_domain"/>
</dbReference>
<evidence type="ECO:0000256" key="6">
    <source>
        <dbReference type="ARBA" id="ARBA00023284"/>
    </source>
</evidence>
<dbReference type="InterPro" id="IPR012336">
    <property type="entry name" value="Thioredoxin-like_fold"/>
</dbReference>
<dbReference type="InterPro" id="IPR009094">
    <property type="entry name" value="DiS-bond_isomerase_DsbC/G_N_sf"/>
</dbReference>
<evidence type="ECO:0000256" key="3">
    <source>
        <dbReference type="ARBA" id="ARBA00022729"/>
    </source>
</evidence>
<dbReference type="InterPro" id="IPR051470">
    <property type="entry name" value="Thiol:disulfide_interchange"/>
</dbReference>
<dbReference type="Pfam" id="PF10411">
    <property type="entry name" value="DsbC_N"/>
    <property type="match status" value="1"/>
</dbReference>
<comment type="subcellular location">
    <subcellularLocation>
        <location evidence="1">Periplasm</location>
    </subcellularLocation>
</comment>
<dbReference type="CDD" id="cd03020">
    <property type="entry name" value="DsbA_DsbC_DsbG"/>
    <property type="match status" value="1"/>
</dbReference>
<evidence type="ECO:0000256" key="4">
    <source>
        <dbReference type="ARBA" id="ARBA00022764"/>
    </source>
</evidence>
<keyword evidence="10" id="KW-1185">Reference proteome</keyword>